<keyword evidence="1" id="KW-0472">Membrane</keyword>
<sequence length="76" mass="8560">MIEAAECGKLLSAFIVSLFFSLFLSGNETIFLSLKHRNHCLITIYLFGGVFLNSIRFCSIDPSLRKWVLGLCCRGK</sequence>
<keyword evidence="1" id="KW-0812">Transmembrane</keyword>
<keyword evidence="3" id="KW-1185">Reference proteome</keyword>
<evidence type="ECO:0000313" key="2">
    <source>
        <dbReference type="EMBL" id="CAK9322898.1"/>
    </source>
</evidence>
<feature type="transmembrane region" description="Helical" evidence="1">
    <location>
        <begin position="7"/>
        <end position="24"/>
    </location>
</feature>
<protein>
    <submittedName>
        <fullName evidence="2">Uncharacterized protein</fullName>
    </submittedName>
</protein>
<accession>A0ABP0YUB6</accession>
<gene>
    <name evidence="2" type="ORF">CITCOLO1_LOCUS15064</name>
</gene>
<evidence type="ECO:0000256" key="1">
    <source>
        <dbReference type="SAM" id="Phobius"/>
    </source>
</evidence>
<proteinExistence type="predicted"/>
<organism evidence="2 3">
    <name type="scientific">Citrullus colocynthis</name>
    <name type="common">colocynth</name>
    <dbReference type="NCBI Taxonomy" id="252529"/>
    <lineage>
        <taxon>Eukaryota</taxon>
        <taxon>Viridiplantae</taxon>
        <taxon>Streptophyta</taxon>
        <taxon>Embryophyta</taxon>
        <taxon>Tracheophyta</taxon>
        <taxon>Spermatophyta</taxon>
        <taxon>Magnoliopsida</taxon>
        <taxon>eudicotyledons</taxon>
        <taxon>Gunneridae</taxon>
        <taxon>Pentapetalae</taxon>
        <taxon>rosids</taxon>
        <taxon>fabids</taxon>
        <taxon>Cucurbitales</taxon>
        <taxon>Cucurbitaceae</taxon>
        <taxon>Benincaseae</taxon>
        <taxon>Citrullus</taxon>
    </lineage>
</organism>
<reference evidence="2 3" key="1">
    <citation type="submission" date="2024-03" db="EMBL/GenBank/DDBJ databases">
        <authorList>
            <person name="Gkanogiannis A."/>
            <person name="Becerra Lopez-Lavalle L."/>
        </authorList>
    </citation>
    <scope>NUCLEOTIDE SEQUENCE [LARGE SCALE GENOMIC DNA]</scope>
</reference>
<dbReference type="EMBL" id="OZ021739">
    <property type="protein sequence ID" value="CAK9322898.1"/>
    <property type="molecule type" value="Genomic_DNA"/>
</dbReference>
<keyword evidence="1" id="KW-1133">Transmembrane helix</keyword>
<evidence type="ECO:0000313" key="3">
    <source>
        <dbReference type="Proteomes" id="UP001642487"/>
    </source>
</evidence>
<name>A0ABP0YUB6_9ROSI</name>
<feature type="transmembrane region" description="Helical" evidence="1">
    <location>
        <begin position="36"/>
        <end position="55"/>
    </location>
</feature>
<dbReference type="Proteomes" id="UP001642487">
    <property type="component" value="Chromosome 5"/>
</dbReference>